<protein>
    <submittedName>
        <fullName evidence="2">Uncharacterized protein</fullName>
    </submittedName>
</protein>
<dbReference type="AlphaFoldDB" id="A0A5C3EXN1"/>
<dbReference type="Proteomes" id="UP000323386">
    <property type="component" value="Unassembled WGS sequence"/>
</dbReference>
<gene>
    <name evidence="2" type="ORF">PSFLO_02495</name>
</gene>
<sequence length="262" mass="27454">MLAVQASLRTAELGSMASRCALFAWIEGEATCIWQAVEGRKHPPSQAASLYIGAPPATAPSMKKSGWAGQARLHLIGKRAYVGVLGARRGAAPLGVAWPGQPSLTAALPSRVAAASALPRQKSQRDDTAPGKLRCQASTYSERAEGANRAITQQRATTTTTAGDDHQRRQRPGWAGQGGPGLEIWPLLTRNLTPHVADRAVGRKICSSGAVEPLSGHPSCKQAWAKGPACPRASGAKPPSVQAKREAGRQAGRQAKQQQAGD</sequence>
<proteinExistence type="predicted"/>
<feature type="compositionally biased region" description="Low complexity" evidence="1">
    <location>
        <begin position="249"/>
        <end position="262"/>
    </location>
</feature>
<evidence type="ECO:0000313" key="3">
    <source>
        <dbReference type="Proteomes" id="UP000323386"/>
    </source>
</evidence>
<name>A0A5C3EXN1_9BASI</name>
<feature type="region of interest" description="Disordered" evidence="1">
    <location>
        <begin position="212"/>
        <end position="262"/>
    </location>
</feature>
<dbReference type="EMBL" id="OOIP01000005">
    <property type="protein sequence ID" value="SPO37023.1"/>
    <property type="molecule type" value="Genomic_DNA"/>
</dbReference>
<feature type="compositionally biased region" description="Low complexity" evidence="1">
    <location>
        <begin position="149"/>
        <end position="162"/>
    </location>
</feature>
<evidence type="ECO:0000313" key="2">
    <source>
        <dbReference type="EMBL" id="SPO37023.1"/>
    </source>
</evidence>
<organism evidence="2 3">
    <name type="scientific">Pseudozyma flocculosa</name>
    <dbReference type="NCBI Taxonomy" id="84751"/>
    <lineage>
        <taxon>Eukaryota</taxon>
        <taxon>Fungi</taxon>
        <taxon>Dikarya</taxon>
        <taxon>Basidiomycota</taxon>
        <taxon>Ustilaginomycotina</taxon>
        <taxon>Ustilaginomycetes</taxon>
        <taxon>Ustilaginales</taxon>
        <taxon>Ustilaginaceae</taxon>
        <taxon>Pseudozyma</taxon>
    </lineage>
</organism>
<evidence type="ECO:0000256" key="1">
    <source>
        <dbReference type="SAM" id="MobiDB-lite"/>
    </source>
</evidence>
<accession>A0A5C3EXN1</accession>
<reference evidence="2 3" key="1">
    <citation type="submission" date="2018-03" db="EMBL/GenBank/DDBJ databases">
        <authorList>
            <person name="Guldener U."/>
        </authorList>
    </citation>
    <scope>NUCLEOTIDE SEQUENCE [LARGE SCALE GENOMIC DNA]</scope>
    <source>
        <strain evidence="2 3">DAOM196992</strain>
    </source>
</reference>
<feature type="region of interest" description="Disordered" evidence="1">
    <location>
        <begin position="141"/>
        <end position="180"/>
    </location>
</feature>
<keyword evidence="3" id="KW-1185">Reference proteome</keyword>